<name>A0A223KRS6_9BACI</name>
<feature type="transmembrane region" description="Helical" evidence="1">
    <location>
        <begin position="6"/>
        <end position="23"/>
    </location>
</feature>
<dbReference type="STRING" id="1314751.GCA_001591425_01156"/>
<dbReference type="EMBL" id="CP018866">
    <property type="protein sequence ID" value="AST92033.1"/>
    <property type="molecule type" value="Genomic_DNA"/>
</dbReference>
<keyword evidence="1" id="KW-0812">Transmembrane</keyword>
<keyword evidence="1" id="KW-0472">Membrane</keyword>
<dbReference type="Proteomes" id="UP000215224">
    <property type="component" value="Chromosome"/>
</dbReference>
<sequence length="150" mass="17738">MLFLFIINLIIGLTAILLFFILYTKMSKMHSLENEYRQLLKEAEETISSFVYELKEDNERLLKKLSTNSAREHHSDKENVIQQNSFVYREHATKSEDLKELLQYDEHSQPLSTYEQAKELKNYGYSIDDIAQKLGKGKTEIELLLKFRQN</sequence>
<evidence type="ECO:0000313" key="3">
    <source>
        <dbReference type="Proteomes" id="UP000215224"/>
    </source>
</evidence>
<gene>
    <name evidence="2" type="ORF">BC6307_12470</name>
</gene>
<keyword evidence="1" id="KW-1133">Transmembrane helix</keyword>
<reference evidence="2 3" key="1">
    <citation type="submission" date="2016-12" db="EMBL/GenBank/DDBJ databases">
        <title>The whole genome sequencing and assembly of Bacillus cohnii DSM 6307T strain.</title>
        <authorList>
            <person name="Lee Y.-J."/>
            <person name="Yi H."/>
            <person name="Bahn Y.-S."/>
            <person name="Kim J.F."/>
            <person name="Lee D.-W."/>
        </authorList>
    </citation>
    <scope>NUCLEOTIDE SEQUENCE [LARGE SCALE GENOMIC DNA]</scope>
    <source>
        <strain evidence="2 3">DSM 6307</strain>
    </source>
</reference>
<keyword evidence="3" id="KW-1185">Reference proteome</keyword>
<evidence type="ECO:0000256" key="1">
    <source>
        <dbReference type="SAM" id="Phobius"/>
    </source>
</evidence>
<accession>A0A223KRS6</accession>
<dbReference type="KEGG" id="bcoh:BC6307_12470"/>
<evidence type="ECO:0000313" key="2">
    <source>
        <dbReference type="EMBL" id="AST92033.1"/>
    </source>
</evidence>
<proteinExistence type="predicted"/>
<organism evidence="2 3">
    <name type="scientific">Sutcliffiella cohnii</name>
    <dbReference type="NCBI Taxonomy" id="33932"/>
    <lineage>
        <taxon>Bacteria</taxon>
        <taxon>Bacillati</taxon>
        <taxon>Bacillota</taxon>
        <taxon>Bacilli</taxon>
        <taxon>Bacillales</taxon>
        <taxon>Bacillaceae</taxon>
        <taxon>Sutcliffiella</taxon>
    </lineage>
</organism>
<dbReference type="RefSeq" id="WP_066413312.1">
    <property type="nucleotide sequence ID" value="NZ_CP018866.1"/>
</dbReference>
<dbReference type="AlphaFoldDB" id="A0A223KRS6"/>
<protein>
    <submittedName>
        <fullName evidence="2">Uncharacterized protein</fullName>
    </submittedName>
</protein>